<protein>
    <submittedName>
        <fullName evidence="1">Uncharacterized protein</fullName>
    </submittedName>
</protein>
<dbReference type="AlphaFoldDB" id="A0A0V1JEC3"/>
<accession>A0A0V1JEC3</accession>
<dbReference type="Proteomes" id="UP000054805">
    <property type="component" value="Unassembled WGS sequence"/>
</dbReference>
<organism evidence="1 2">
    <name type="scientific">Trichinella pseudospiralis</name>
    <name type="common">Parasitic roundworm</name>
    <dbReference type="NCBI Taxonomy" id="6337"/>
    <lineage>
        <taxon>Eukaryota</taxon>
        <taxon>Metazoa</taxon>
        <taxon>Ecdysozoa</taxon>
        <taxon>Nematoda</taxon>
        <taxon>Enoplea</taxon>
        <taxon>Dorylaimia</taxon>
        <taxon>Trichinellida</taxon>
        <taxon>Trichinellidae</taxon>
        <taxon>Trichinella</taxon>
    </lineage>
</organism>
<proteinExistence type="predicted"/>
<evidence type="ECO:0000313" key="1">
    <source>
        <dbReference type="EMBL" id="KRZ33312.1"/>
    </source>
</evidence>
<comment type="caution">
    <text evidence="1">The sequence shown here is derived from an EMBL/GenBank/DDBJ whole genome shotgun (WGS) entry which is preliminary data.</text>
</comment>
<dbReference type="EMBL" id="JYDS01000010">
    <property type="protein sequence ID" value="KRZ33312.1"/>
    <property type="molecule type" value="Genomic_DNA"/>
</dbReference>
<keyword evidence="2" id="KW-1185">Reference proteome</keyword>
<reference evidence="1 2" key="1">
    <citation type="submission" date="2015-01" db="EMBL/GenBank/DDBJ databases">
        <title>Evolution of Trichinella species and genotypes.</title>
        <authorList>
            <person name="Korhonen P.K."/>
            <person name="Edoardo P."/>
            <person name="Giuseppe L.R."/>
            <person name="Gasser R.B."/>
        </authorList>
    </citation>
    <scope>NUCLEOTIDE SEQUENCE [LARGE SCALE GENOMIC DNA]</scope>
    <source>
        <strain evidence="1">ISS588</strain>
    </source>
</reference>
<sequence length="134" mass="15652">MFAKKPKNCTIFARNSTESKSKIEYHATYYGKQLLSQFIDRRILSIYVQVAQFFDVLEKRLIVLIMISLKRSCQMSDLLLQRGRCNTLIMLPFIRILLLNYFSHLIVSKAANVSYCDGNELLCIYLLQQILHIP</sequence>
<gene>
    <name evidence="1" type="ORF">T4B_3424</name>
</gene>
<name>A0A0V1JEC3_TRIPS</name>
<evidence type="ECO:0000313" key="2">
    <source>
        <dbReference type="Proteomes" id="UP000054805"/>
    </source>
</evidence>